<dbReference type="InterPro" id="IPR007111">
    <property type="entry name" value="NACHT_NTPase"/>
</dbReference>
<evidence type="ECO:0000259" key="3">
    <source>
        <dbReference type="PROSITE" id="PS50837"/>
    </source>
</evidence>
<comment type="caution">
    <text evidence="4">The sequence shown here is derived from an EMBL/GenBank/DDBJ whole genome shotgun (WGS) entry which is preliminary data.</text>
</comment>
<keyword evidence="5" id="KW-1185">Reference proteome</keyword>
<dbReference type="Gene3D" id="3.40.50.300">
    <property type="entry name" value="P-loop containing nucleotide triphosphate hydrolases"/>
    <property type="match status" value="1"/>
</dbReference>
<dbReference type="InterPro" id="IPR032675">
    <property type="entry name" value="LRR_dom_sf"/>
</dbReference>
<evidence type="ECO:0000256" key="1">
    <source>
        <dbReference type="ARBA" id="ARBA00022741"/>
    </source>
</evidence>
<dbReference type="Pfam" id="PF05729">
    <property type="entry name" value="NACHT"/>
    <property type="match status" value="1"/>
</dbReference>
<protein>
    <recommendedName>
        <fullName evidence="3">NACHT domain-containing protein</fullName>
    </recommendedName>
</protein>
<dbReference type="PROSITE" id="PS50837">
    <property type="entry name" value="NACHT"/>
    <property type="match status" value="1"/>
</dbReference>
<evidence type="ECO:0000313" key="4">
    <source>
        <dbReference type="EMBL" id="CAH3184208.1"/>
    </source>
</evidence>
<dbReference type="InterPro" id="IPR027417">
    <property type="entry name" value="P-loop_NTPase"/>
</dbReference>
<organism evidence="4 5">
    <name type="scientific">Porites lobata</name>
    <dbReference type="NCBI Taxonomy" id="104759"/>
    <lineage>
        <taxon>Eukaryota</taxon>
        <taxon>Metazoa</taxon>
        <taxon>Cnidaria</taxon>
        <taxon>Anthozoa</taxon>
        <taxon>Hexacorallia</taxon>
        <taxon>Scleractinia</taxon>
        <taxon>Fungiina</taxon>
        <taxon>Poritidae</taxon>
        <taxon>Porites</taxon>
    </lineage>
</organism>
<dbReference type="Pfam" id="PF13516">
    <property type="entry name" value="LRR_6"/>
    <property type="match status" value="6"/>
</dbReference>
<dbReference type="InterPro" id="IPR041249">
    <property type="entry name" value="HEPN_DZIP3"/>
</dbReference>
<dbReference type="SUPFAM" id="SSF52540">
    <property type="entry name" value="P-loop containing nucleoside triphosphate hydrolases"/>
    <property type="match status" value="1"/>
</dbReference>
<evidence type="ECO:0000313" key="5">
    <source>
        <dbReference type="Proteomes" id="UP001159405"/>
    </source>
</evidence>
<dbReference type="Gene3D" id="3.80.10.10">
    <property type="entry name" value="Ribonuclease Inhibitor"/>
    <property type="match status" value="2"/>
</dbReference>
<dbReference type="Pfam" id="PF18738">
    <property type="entry name" value="HEPN_DZIP3"/>
    <property type="match status" value="1"/>
</dbReference>
<dbReference type="Proteomes" id="UP001159405">
    <property type="component" value="Unassembled WGS sequence"/>
</dbReference>
<dbReference type="SMART" id="SM00368">
    <property type="entry name" value="LRR_RI"/>
    <property type="match status" value="6"/>
</dbReference>
<dbReference type="SUPFAM" id="SSF52047">
    <property type="entry name" value="RNI-like"/>
    <property type="match status" value="1"/>
</dbReference>
<dbReference type="PANTHER" id="PTHR46844:SF1">
    <property type="entry name" value="SLR5058 PROTEIN"/>
    <property type="match status" value="1"/>
</dbReference>
<dbReference type="InterPro" id="IPR001611">
    <property type="entry name" value="Leu-rich_rpt"/>
</dbReference>
<gene>
    <name evidence="4" type="ORF">PLOB_00029771</name>
</gene>
<evidence type="ECO:0000256" key="2">
    <source>
        <dbReference type="ARBA" id="ARBA00022840"/>
    </source>
</evidence>
<accession>A0ABN8RY23</accession>
<keyword evidence="1" id="KW-0547">Nucleotide-binding</keyword>
<dbReference type="PANTHER" id="PTHR46844">
    <property type="entry name" value="SLR5058 PROTEIN"/>
    <property type="match status" value="1"/>
</dbReference>
<proteinExistence type="predicted"/>
<name>A0ABN8RY23_9CNID</name>
<feature type="domain" description="NACHT" evidence="3">
    <location>
        <begin position="307"/>
        <end position="429"/>
    </location>
</feature>
<sequence>MASAPTLAPSSKETTNYARLCRLLVDGGAKALRYTFDKIHSPANLFNVLKAGSAEHSTLQSLKRKRIINATQWGELYPSPPSSVTSENFDITLLTVLLRNICGLAAPATGWDSLPPASDTSVEANIARVKYYRNSVYGHASQASVDNPTFNSLWQGVSAALVVLGVDAAAIRKLKTETMDPDTEKHYRELLKEWKKDEDNIKDQLNRVEANLPILDKIISTTKLGSHLFSTVDLVGDHIEIIRQKYKRHEGWLAPFPWCEDFQFQLSDIYTRLRMVNREKKARATAEQRVVETTEIFNPHEECKQPRKVLIEGMPGMGKTTYCNKVAYDWAINIKKGDCCPEFEMVLLLRCRDVEIEFDLWEAIDDQLLPSEIQRKEREKFFEFIQQNQSKVLLILDGLDELPSSKLTDFTDIIQGKMLPQCHLVVTARHEAGIPMRKVCDTLLEMEGFTYQDSKEYIHKYFAGKEDLAEKLLDKIQNEKRLKEMTANPLNTALLCLLCEDFQGIFPESRTQLYMEIVHCVLVRYRKKKGLLVENEDLIKIYNDELKLLGLLALNGLYEDNMYFEDKKLAKKDADLPGLGFLSAQPGSSKRRPCMCYGFTHKSFQEFFAAHCLCCQLVSKETSPEILVTDTRYFGELREVLKFTCGLLAVRSKEIADALIISITNKLNNENVKNCFPVAVECIKESKIESSNLHMELARTFGACLALQHGGIISEGLDDAAAAVIAAVLEANTTLTNLHLSINNIGPAGAESLATALKTNTTLTNLDLSINNIGPAGAESLATALKTNTTLTNLYLYQNNLGPAGAESLGTALKTNTTLTNLNLSLNNIGPAGAESLATALKTNTTLTNLDLSLNNIGPAGAESLAAALKTNTTLTKLRLPHNNVGPAGAESLATALKTNTTLTNLNCVW</sequence>
<keyword evidence="2" id="KW-0067">ATP-binding</keyword>
<dbReference type="EMBL" id="CALNXK010000379">
    <property type="protein sequence ID" value="CAH3184208.1"/>
    <property type="molecule type" value="Genomic_DNA"/>
</dbReference>
<reference evidence="4 5" key="1">
    <citation type="submission" date="2022-05" db="EMBL/GenBank/DDBJ databases">
        <authorList>
            <consortium name="Genoscope - CEA"/>
            <person name="William W."/>
        </authorList>
    </citation>
    <scope>NUCLEOTIDE SEQUENCE [LARGE SCALE GENOMIC DNA]</scope>
</reference>